<evidence type="ECO:0000313" key="2">
    <source>
        <dbReference type="Proteomes" id="UP001595816"/>
    </source>
</evidence>
<protein>
    <submittedName>
        <fullName evidence="1">Uncharacterized protein</fullName>
    </submittedName>
</protein>
<dbReference type="EMBL" id="JBHSAY010000006">
    <property type="protein sequence ID" value="MFC4131190.1"/>
    <property type="molecule type" value="Genomic_DNA"/>
</dbReference>
<sequence length="242" mass="26650">MRLPDRAELLLCIPAGSSLPLADQIAAHLDGLITGSRFTPIPHLYTNAEHHAVTHGARPLPNRTLACCALPVRYWLPGPMIRALATAATNDYTQWHQQYGHLAPALPARCFLPFTAPQFSRIDEHRGVRRWAEQPLIAAMREQDQQQALHYSGVRLEAITASLATYVDYIVGTHLCPDALITTGRQVIATALDRPQRPVTLREVMAHRDRVCGYLYTLDGDVLLVAVAVGDHNPGIGCTCPM</sequence>
<comment type="caution">
    <text evidence="1">The sequence shown here is derived from an EMBL/GenBank/DDBJ whole genome shotgun (WGS) entry which is preliminary data.</text>
</comment>
<proteinExistence type="predicted"/>
<keyword evidence="2" id="KW-1185">Reference proteome</keyword>
<evidence type="ECO:0000313" key="1">
    <source>
        <dbReference type="EMBL" id="MFC4131190.1"/>
    </source>
</evidence>
<dbReference type="Proteomes" id="UP001595816">
    <property type="component" value="Unassembled WGS sequence"/>
</dbReference>
<accession>A0ABV8LJP4</accession>
<dbReference type="RefSeq" id="WP_253754485.1">
    <property type="nucleotide sequence ID" value="NZ_JAMZDZ010000001.1"/>
</dbReference>
<reference evidence="2" key="1">
    <citation type="journal article" date="2019" name="Int. J. Syst. Evol. Microbiol.">
        <title>The Global Catalogue of Microorganisms (GCM) 10K type strain sequencing project: providing services to taxonomists for standard genome sequencing and annotation.</title>
        <authorList>
            <consortium name="The Broad Institute Genomics Platform"/>
            <consortium name="The Broad Institute Genome Sequencing Center for Infectious Disease"/>
            <person name="Wu L."/>
            <person name="Ma J."/>
        </authorList>
    </citation>
    <scope>NUCLEOTIDE SEQUENCE [LARGE SCALE GENOMIC DNA]</scope>
    <source>
        <strain evidence="2">CGMCC 4.7289</strain>
    </source>
</reference>
<gene>
    <name evidence="1" type="ORF">ACFOZ4_11300</name>
</gene>
<name>A0ABV8LJP4_9ACTN</name>
<organism evidence="1 2">
    <name type="scientific">Hamadaea flava</name>
    <dbReference type="NCBI Taxonomy" id="1742688"/>
    <lineage>
        <taxon>Bacteria</taxon>
        <taxon>Bacillati</taxon>
        <taxon>Actinomycetota</taxon>
        <taxon>Actinomycetes</taxon>
        <taxon>Micromonosporales</taxon>
        <taxon>Micromonosporaceae</taxon>
        <taxon>Hamadaea</taxon>
    </lineage>
</organism>